<feature type="signal peptide" evidence="1">
    <location>
        <begin position="1"/>
        <end position="23"/>
    </location>
</feature>
<dbReference type="Proteomes" id="UP000580250">
    <property type="component" value="Unassembled WGS sequence"/>
</dbReference>
<comment type="caution">
    <text evidence="2">The sequence shown here is derived from an EMBL/GenBank/DDBJ whole genome shotgun (WGS) entry which is preliminary data.</text>
</comment>
<evidence type="ECO:0000313" key="2">
    <source>
        <dbReference type="EMBL" id="CAD2142575.1"/>
    </source>
</evidence>
<evidence type="ECO:0000313" key="3">
    <source>
        <dbReference type="Proteomes" id="UP000580250"/>
    </source>
</evidence>
<sequence length="48" mass="4942">MNKSLLIFILLNILAISLNFVECGYNRGGGGFDSSSGGSEWSQSSGGG</sequence>
<proteinExistence type="predicted"/>
<dbReference type="EMBL" id="CAJEWN010000030">
    <property type="protein sequence ID" value="CAD2142575.1"/>
    <property type="molecule type" value="Genomic_DNA"/>
</dbReference>
<protein>
    <submittedName>
        <fullName evidence="2">Uncharacterized protein</fullName>
    </submittedName>
</protein>
<reference evidence="2 3" key="1">
    <citation type="submission" date="2020-08" db="EMBL/GenBank/DDBJ databases">
        <authorList>
            <person name="Koutsovoulos G."/>
            <person name="Danchin GJ E."/>
        </authorList>
    </citation>
    <scope>NUCLEOTIDE SEQUENCE [LARGE SCALE GENOMIC DNA]</scope>
</reference>
<dbReference type="AlphaFoldDB" id="A0A6V7U1P4"/>
<organism evidence="2 3">
    <name type="scientific">Meloidogyne enterolobii</name>
    <name type="common">Root-knot nematode worm</name>
    <name type="synonym">Meloidogyne mayaguensis</name>
    <dbReference type="NCBI Taxonomy" id="390850"/>
    <lineage>
        <taxon>Eukaryota</taxon>
        <taxon>Metazoa</taxon>
        <taxon>Ecdysozoa</taxon>
        <taxon>Nematoda</taxon>
        <taxon>Chromadorea</taxon>
        <taxon>Rhabditida</taxon>
        <taxon>Tylenchina</taxon>
        <taxon>Tylenchomorpha</taxon>
        <taxon>Tylenchoidea</taxon>
        <taxon>Meloidogynidae</taxon>
        <taxon>Meloidogyninae</taxon>
        <taxon>Meloidogyne</taxon>
    </lineage>
</organism>
<name>A0A6V7U1P4_MELEN</name>
<accession>A0A6V7U1P4</accession>
<feature type="chain" id="PRO_5028405848" evidence="1">
    <location>
        <begin position="24"/>
        <end position="48"/>
    </location>
</feature>
<evidence type="ECO:0000256" key="1">
    <source>
        <dbReference type="SAM" id="SignalP"/>
    </source>
</evidence>
<keyword evidence="1" id="KW-0732">Signal</keyword>
<gene>
    <name evidence="2" type="ORF">MENT_LOCUS7279</name>
</gene>